<evidence type="ECO:0000313" key="14">
    <source>
        <dbReference type="EMBL" id="MCC2124722.1"/>
    </source>
</evidence>
<feature type="transmembrane region" description="Helical" evidence="13">
    <location>
        <begin position="51"/>
        <end position="73"/>
    </location>
</feature>
<evidence type="ECO:0000256" key="10">
    <source>
        <dbReference type="ARBA" id="ARBA00023065"/>
    </source>
</evidence>
<keyword evidence="11 13" id="KW-0472">Membrane</keyword>
<proteinExistence type="inferred from homology"/>
<keyword evidence="8 13" id="KW-0812">Transmembrane</keyword>
<accession>A0AAE3A4F6</accession>
<dbReference type="RefSeq" id="WP_308458289.1">
    <property type="nucleotide sequence ID" value="NZ_JAJEPS010000001.1"/>
</dbReference>
<evidence type="ECO:0000256" key="7">
    <source>
        <dbReference type="ARBA" id="ARBA00022475"/>
    </source>
</evidence>
<comment type="function">
    <text evidence="1">Multidrug efflux pump.</text>
</comment>
<feature type="transmembrane region" description="Helical" evidence="13">
    <location>
        <begin position="136"/>
        <end position="158"/>
    </location>
</feature>
<reference evidence="14 15" key="1">
    <citation type="submission" date="2021-10" db="EMBL/GenBank/DDBJ databases">
        <title>Anaerobic single-cell dispensing facilitates the cultivation of human gut bacteria.</title>
        <authorList>
            <person name="Afrizal A."/>
        </authorList>
    </citation>
    <scope>NUCLEOTIDE SEQUENCE [LARGE SCALE GENOMIC DNA]</scope>
    <source>
        <strain evidence="14 15">CLA-AA-H276</strain>
    </source>
</reference>
<dbReference type="PANTHER" id="PTHR43298">
    <property type="entry name" value="MULTIDRUG RESISTANCE PROTEIN NORM-RELATED"/>
    <property type="match status" value="1"/>
</dbReference>
<feature type="transmembrane region" description="Helical" evidence="13">
    <location>
        <begin position="315"/>
        <end position="334"/>
    </location>
</feature>
<comment type="caution">
    <text evidence="14">The sequence shown here is derived from an EMBL/GenBank/DDBJ whole genome shotgun (WGS) entry which is preliminary data.</text>
</comment>
<name>A0AAE3A4F6_9FIRM</name>
<comment type="subcellular location">
    <subcellularLocation>
        <location evidence="2">Cell membrane</location>
        <topology evidence="2">Multi-pass membrane protein</topology>
    </subcellularLocation>
</comment>
<dbReference type="AlphaFoldDB" id="A0AAE3A4F6"/>
<keyword evidence="15" id="KW-1185">Reference proteome</keyword>
<feature type="transmembrane region" description="Helical" evidence="13">
    <location>
        <begin position="170"/>
        <end position="191"/>
    </location>
</feature>
<evidence type="ECO:0000256" key="6">
    <source>
        <dbReference type="ARBA" id="ARBA00022449"/>
    </source>
</evidence>
<dbReference type="InterPro" id="IPR050222">
    <property type="entry name" value="MATE_MdtK"/>
</dbReference>
<keyword evidence="6" id="KW-0050">Antiport</keyword>
<keyword evidence="7" id="KW-1003">Cell membrane</keyword>
<comment type="similarity">
    <text evidence="3">Belongs to the multi antimicrobial extrusion (MATE) (TC 2.A.66.1) family.</text>
</comment>
<dbReference type="PIRSF" id="PIRSF006603">
    <property type="entry name" value="DinF"/>
    <property type="match status" value="1"/>
</dbReference>
<dbReference type="CDD" id="cd13138">
    <property type="entry name" value="MATE_yoeA_like"/>
    <property type="match status" value="1"/>
</dbReference>
<feature type="transmembrane region" description="Helical" evidence="13">
    <location>
        <begin position="390"/>
        <end position="411"/>
    </location>
</feature>
<evidence type="ECO:0000256" key="9">
    <source>
        <dbReference type="ARBA" id="ARBA00022989"/>
    </source>
</evidence>
<dbReference type="Proteomes" id="UP001198220">
    <property type="component" value="Unassembled WGS sequence"/>
</dbReference>
<gene>
    <name evidence="14" type="ORF">LKD36_00850</name>
</gene>
<evidence type="ECO:0000256" key="11">
    <source>
        <dbReference type="ARBA" id="ARBA00023136"/>
    </source>
</evidence>
<keyword evidence="5" id="KW-0813">Transport</keyword>
<evidence type="ECO:0000256" key="4">
    <source>
        <dbReference type="ARBA" id="ARBA00020268"/>
    </source>
</evidence>
<protein>
    <recommendedName>
        <fullName evidence="4">Probable multidrug resistance protein NorM</fullName>
    </recommendedName>
    <alternativeName>
        <fullName evidence="12">Multidrug-efflux transporter</fullName>
    </alternativeName>
</protein>
<keyword evidence="9 13" id="KW-1133">Transmembrane helix</keyword>
<evidence type="ECO:0000256" key="1">
    <source>
        <dbReference type="ARBA" id="ARBA00003408"/>
    </source>
</evidence>
<dbReference type="InterPro" id="IPR002528">
    <property type="entry name" value="MATE_fam"/>
</dbReference>
<dbReference type="NCBIfam" id="TIGR00797">
    <property type="entry name" value="matE"/>
    <property type="match status" value="1"/>
</dbReference>
<dbReference type="GO" id="GO:0006811">
    <property type="term" value="P:monoatomic ion transport"/>
    <property type="evidence" value="ECO:0007669"/>
    <property type="project" value="UniProtKB-KW"/>
</dbReference>
<evidence type="ECO:0000313" key="15">
    <source>
        <dbReference type="Proteomes" id="UP001198220"/>
    </source>
</evidence>
<dbReference type="Pfam" id="PF01554">
    <property type="entry name" value="MatE"/>
    <property type="match status" value="2"/>
</dbReference>
<evidence type="ECO:0000256" key="5">
    <source>
        <dbReference type="ARBA" id="ARBA00022448"/>
    </source>
</evidence>
<dbReference type="GO" id="GO:0015297">
    <property type="term" value="F:antiporter activity"/>
    <property type="evidence" value="ECO:0007669"/>
    <property type="project" value="UniProtKB-KW"/>
</dbReference>
<evidence type="ECO:0000256" key="8">
    <source>
        <dbReference type="ARBA" id="ARBA00022692"/>
    </source>
</evidence>
<keyword evidence="10" id="KW-0406">Ion transport</keyword>
<dbReference type="InterPro" id="IPR048279">
    <property type="entry name" value="MdtK-like"/>
</dbReference>
<dbReference type="PANTHER" id="PTHR43298:SF2">
    <property type="entry name" value="FMN_FAD EXPORTER YEEO-RELATED"/>
    <property type="match status" value="1"/>
</dbReference>
<sequence length="452" mass="49373">MKAKEMDMLHGGLAGKLILFAIPLAFSSILQQLFNSADVAVVGRFAGSAALAAVGSCVALVGIFVNLIVGLSVGPNAALANLIGQGQRERISGMVHTILTFGIALGVVLMGLGFLTARTVLEASGTPESVINEALLYIRIYFIGVPFMTIYNFGAAILRSYGDTKRPMCYLIISGTVNVVLNLIFVIGFGLGVEGVAISTSVSNMLSTAMVLTHLYRKEDEFQFRFHKMCVLWKDLKRILMIGIPAGIQGAIFSVSNVFIQSGINTFGEDAIAGSSLALNFEYFTYDIGSAFAQAAVTFTSQNFGAGNLKRCKKIFWLCLIFGVGFTEILSIIFMIWDDFFVSIYTISDAVAVYGLIRMHHVCSMEGLTATYEVESAALRGLEKSLEPSIITILGTVVFRMIWMATVFKWIPTYEMLMNVYISSWVFTGGLIFIVYVLHMRKLEKEFAEKAA</sequence>
<evidence type="ECO:0000256" key="2">
    <source>
        <dbReference type="ARBA" id="ARBA00004651"/>
    </source>
</evidence>
<evidence type="ECO:0000256" key="13">
    <source>
        <dbReference type="SAM" id="Phobius"/>
    </source>
</evidence>
<dbReference type="EMBL" id="JAJEPS010000001">
    <property type="protein sequence ID" value="MCC2124722.1"/>
    <property type="molecule type" value="Genomic_DNA"/>
</dbReference>
<evidence type="ECO:0000256" key="3">
    <source>
        <dbReference type="ARBA" id="ARBA00010199"/>
    </source>
</evidence>
<feature type="transmembrane region" description="Helical" evidence="13">
    <location>
        <begin position="417"/>
        <end position="438"/>
    </location>
</feature>
<dbReference type="GO" id="GO:0005886">
    <property type="term" value="C:plasma membrane"/>
    <property type="evidence" value="ECO:0007669"/>
    <property type="project" value="UniProtKB-SubCell"/>
</dbReference>
<evidence type="ECO:0000256" key="12">
    <source>
        <dbReference type="ARBA" id="ARBA00031636"/>
    </source>
</evidence>
<dbReference type="GO" id="GO:0042910">
    <property type="term" value="F:xenobiotic transmembrane transporter activity"/>
    <property type="evidence" value="ECO:0007669"/>
    <property type="project" value="InterPro"/>
</dbReference>
<organism evidence="14 15">
    <name type="scientific">Hominiventricola filiformis</name>
    <dbReference type="NCBI Taxonomy" id="2885352"/>
    <lineage>
        <taxon>Bacteria</taxon>
        <taxon>Bacillati</taxon>
        <taxon>Bacillota</taxon>
        <taxon>Clostridia</taxon>
        <taxon>Lachnospirales</taxon>
        <taxon>Lachnospiraceae</taxon>
        <taxon>Hominiventricola</taxon>
    </lineage>
</organism>
<feature type="transmembrane region" description="Helical" evidence="13">
    <location>
        <begin position="94"/>
        <end position="116"/>
    </location>
</feature>